<reference evidence="1" key="1">
    <citation type="submission" date="2023-06" db="EMBL/GenBank/DDBJ databases">
        <authorList>
            <consortium name="Lawrence Berkeley National Laboratory"/>
            <person name="Ahrendt S."/>
            <person name="Sahu N."/>
            <person name="Indic B."/>
            <person name="Wong-Bajracharya J."/>
            <person name="Merenyi Z."/>
            <person name="Ke H.-M."/>
            <person name="Monk M."/>
            <person name="Kocsube S."/>
            <person name="Drula E."/>
            <person name="Lipzen A."/>
            <person name="Balint B."/>
            <person name="Henrissat B."/>
            <person name="Andreopoulos B."/>
            <person name="Martin F.M."/>
            <person name="Harder C.B."/>
            <person name="Rigling D."/>
            <person name="Ford K.L."/>
            <person name="Foster G.D."/>
            <person name="Pangilinan J."/>
            <person name="Papanicolaou A."/>
            <person name="Barry K."/>
            <person name="LaButti K."/>
            <person name="Viragh M."/>
            <person name="Koriabine M."/>
            <person name="Yan M."/>
            <person name="Riley R."/>
            <person name="Champramary S."/>
            <person name="Plett K.L."/>
            <person name="Tsai I.J."/>
            <person name="Slot J."/>
            <person name="Sipos G."/>
            <person name="Plett J."/>
            <person name="Nagy L.G."/>
            <person name="Grigoriev I.V."/>
        </authorList>
    </citation>
    <scope>NUCLEOTIDE SEQUENCE</scope>
    <source>
        <strain evidence="1">ICMP 16352</strain>
    </source>
</reference>
<comment type="caution">
    <text evidence="1">The sequence shown here is derived from an EMBL/GenBank/DDBJ whole genome shotgun (WGS) entry which is preliminary data.</text>
</comment>
<proteinExistence type="predicted"/>
<protein>
    <submittedName>
        <fullName evidence="1">Uncharacterized protein</fullName>
    </submittedName>
</protein>
<evidence type="ECO:0000313" key="2">
    <source>
        <dbReference type="Proteomes" id="UP001175227"/>
    </source>
</evidence>
<evidence type="ECO:0000313" key="1">
    <source>
        <dbReference type="EMBL" id="KAK0470731.1"/>
    </source>
</evidence>
<sequence>MQLFRVQTSSQFSSDKSKRAAVAGKLSQQNEPPCENMTSLSVFLTKPTWRFGAYGETCSAVQEINTFRDKYAPYRMVVFNKAFVPRTEAMSAIDHRQVELARLQRVEEDIARRHGRLSTPVIDAVDLFQAVKVTAFITKDPHSLSDLQELDKLLKLRLEIKTGIVPSVPSHRSQLSRVWSFLSNLSARRGVQYLLRSMTKFPK</sequence>
<dbReference type="AlphaFoldDB" id="A0AA39NRZ6"/>
<gene>
    <name evidence="1" type="ORF">IW261DRAFT_1515164</name>
</gene>
<keyword evidence="2" id="KW-1185">Reference proteome</keyword>
<dbReference type="EMBL" id="JAUEPR010000059">
    <property type="protein sequence ID" value="KAK0470731.1"/>
    <property type="molecule type" value="Genomic_DNA"/>
</dbReference>
<name>A0AA39NRZ6_9AGAR</name>
<organism evidence="1 2">
    <name type="scientific">Armillaria novae-zelandiae</name>
    <dbReference type="NCBI Taxonomy" id="153914"/>
    <lineage>
        <taxon>Eukaryota</taxon>
        <taxon>Fungi</taxon>
        <taxon>Dikarya</taxon>
        <taxon>Basidiomycota</taxon>
        <taxon>Agaricomycotina</taxon>
        <taxon>Agaricomycetes</taxon>
        <taxon>Agaricomycetidae</taxon>
        <taxon>Agaricales</taxon>
        <taxon>Marasmiineae</taxon>
        <taxon>Physalacriaceae</taxon>
        <taxon>Armillaria</taxon>
    </lineage>
</organism>
<dbReference type="Proteomes" id="UP001175227">
    <property type="component" value="Unassembled WGS sequence"/>
</dbReference>
<accession>A0AA39NRZ6</accession>